<keyword evidence="2" id="KW-1185">Reference proteome</keyword>
<comment type="caution">
    <text evidence="1">The sequence shown here is derived from an EMBL/GenBank/DDBJ whole genome shotgun (WGS) entry which is preliminary data.</text>
</comment>
<evidence type="ECO:0008006" key="3">
    <source>
        <dbReference type="Google" id="ProtNLM"/>
    </source>
</evidence>
<reference evidence="1" key="1">
    <citation type="submission" date="2023-10" db="EMBL/GenBank/DDBJ databases">
        <title>Genome assembly of Pristionchus species.</title>
        <authorList>
            <person name="Yoshida K."/>
            <person name="Sommer R.J."/>
        </authorList>
    </citation>
    <scope>NUCLEOTIDE SEQUENCE</scope>
    <source>
        <strain evidence="1">RS0144</strain>
    </source>
</reference>
<evidence type="ECO:0000313" key="1">
    <source>
        <dbReference type="EMBL" id="GMT07531.1"/>
    </source>
</evidence>
<dbReference type="PANTHER" id="PTHR33332">
    <property type="entry name" value="REVERSE TRANSCRIPTASE DOMAIN-CONTAINING PROTEIN"/>
    <property type="match status" value="1"/>
</dbReference>
<sequence length="293" mass="33819">AKNDHLSRFVHNVRYANYSVNLYTADLSQVIESNGCKSFTFADDLKIFLSFEKDESSGPLKLQQCIDSILEWSDIWQLSIASEKCNVLHLGNGNQLSKYYLSGIPIDQKSSMRDLGIQIDNELTFREHFDIVIQKAALRSNLIFRGLSTNNPVVMVNAYTTYVRPVVEFSPSVAFPVFDREAGKLEKLQNKERNEMLKLNTLMYRRKVNDFKLAYEMLFGNSRLSRFRNDFLVLSKSNLRGAGFKVCREKFRTKIREHSFANRVGKVLYDVLRKGKIPTNYAEFMNVMCKEVG</sequence>
<organism evidence="1 2">
    <name type="scientific">Pristionchus entomophagus</name>
    <dbReference type="NCBI Taxonomy" id="358040"/>
    <lineage>
        <taxon>Eukaryota</taxon>
        <taxon>Metazoa</taxon>
        <taxon>Ecdysozoa</taxon>
        <taxon>Nematoda</taxon>
        <taxon>Chromadorea</taxon>
        <taxon>Rhabditida</taxon>
        <taxon>Rhabditina</taxon>
        <taxon>Diplogasteromorpha</taxon>
        <taxon>Diplogasteroidea</taxon>
        <taxon>Neodiplogasteridae</taxon>
        <taxon>Pristionchus</taxon>
    </lineage>
</organism>
<dbReference type="Proteomes" id="UP001432027">
    <property type="component" value="Unassembled WGS sequence"/>
</dbReference>
<evidence type="ECO:0000313" key="2">
    <source>
        <dbReference type="Proteomes" id="UP001432027"/>
    </source>
</evidence>
<dbReference type="EMBL" id="BTSX01000006">
    <property type="protein sequence ID" value="GMT07531.1"/>
    <property type="molecule type" value="Genomic_DNA"/>
</dbReference>
<name>A0AAV5UKH6_9BILA</name>
<dbReference type="AlphaFoldDB" id="A0AAV5UKH6"/>
<gene>
    <name evidence="1" type="ORF">PENTCL1PPCAC_29705</name>
</gene>
<accession>A0AAV5UKH6</accession>
<dbReference type="PRINTS" id="PR01345">
    <property type="entry name" value="CERVTRCPTASE"/>
</dbReference>
<proteinExistence type="predicted"/>
<feature type="non-terminal residue" evidence="1">
    <location>
        <position position="1"/>
    </location>
</feature>
<protein>
    <recommendedName>
        <fullName evidence="3">Reverse transcriptase domain-containing protein</fullName>
    </recommendedName>
</protein>